<proteinExistence type="predicted"/>
<dbReference type="EMBL" id="BLXT01004823">
    <property type="protein sequence ID" value="GFO17491.1"/>
    <property type="molecule type" value="Genomic_DNA"/>
</dbReference>
<comment type="caution">
    <text evidence="1">The sequence shown here is derived from an EMBL/GenBank/DDBJ whole genome shotgun (WGS) entry which is preliminary data.</text>
</comment>
<evidence type="ECO:0000313" key="1">
    <source>
        <dbReference type="EMBL" id="GFO17491.1"/>
    </source>
</evidence>
<sequence>MSAMFVCNLTRLFSKQCDPEVYSVYVHGCNGANFTPCCLRLPSDPSEPHSGDIITLFSGQQQSKWSNSRRATCNELVDKALSNSDIPEENTRRVIGD</sequence>
<name>A0AAV4BFB7_9GAST</name>
<dbReference type="Proteomes" id="UP000735302">
    <property type="component" value="Unassembled WGS sequence"/>
</dbReference>
<keyword evidence="2" id="KW-1185">Reference proteome</keyword>
<organism evidence="1 2">
    <name type="scientific">Plakobranchus ocellatus</name>
    <dbReference type="NCBI Taxonomy" id="259542"/>
    <lineage>
        <taxon>Eukaryota</taxon>
        <taxon>Metazoa</taxon>
        <taxon>Spiralia</taxon>
        <taxon>Lophotrochozoa</taxon>
        <taxon>Mollusca</taxon>
        <taxon>Gastropoda</taxon>
        <taxon>Heterobranchia</taxon>
        <taxon>Euthyneura</taxon>
        <taxon>Panpulmonata</taxon>
        <taxon>Sacoglossa</taxon>
        <taxon>Placobranchoidea</taxon>
        <taxon>Plakobranchidae</taxon>
        <taxon>Plakobranchus</taxon>
    </lineage>
</organism>
<reference evidence="1 2" key="1">
    <citation type="journal article" date="2021" name="Elife">
        <title>Chloroplast acquisition without the gene transfer in kleptoplastic sea slugs, Plakobranchus ocellatus.</title>
        <authorList>
            <person name="Maeda T."/>
            <person name="Takahashi S."/>
            <person name="Yoshida T."/>
            <person name="Shimamura S."/>
            <person name="Takaki Y."/>
            <person name="Nagai Y."/>
            <person name="Toyoda A."/>
            <person name="Suzuki Y."/>
            <person name="Arimoto A."/>
            <person name="Ishii H."/>
            <person name="Satoh N."/>
            <person name="Nishiyama T."/>
            <person name="Hasebe M."/>
            <person name="Maruyama T."/>
            <person name="Minagawa J."/>
            <person name="Obokata J."/>
            <person name="Shigenobu S."/>
        </authorList>
    </citation>
    <scope>NUCLEOTIDE SEQUENCE [LARGE SCALE GENOMIC DNA]</scope>
</reference>
<gene>
    <name evidence="1" type="ORF">PoB_004399600</name>
</gene>
<evidence type="ECO:0000313" key="2">
    <source>
        <dbReference type="Proteomes" id="UP000735302"/>
    </source>
</evidence>
<dbReference type="AlphaFoldDB" id="A0AAV4BFB7"/>
<accession>A0AAV4BFB7</accession>
<protein>
    <submittedName>
        <fullName evidence="1">Uncharacterized protein</fullName>
    </submittedName>
</protein>